<dbReference type="AlphaFoldDB" id="A0A0A9DKK0"/>
<name>A0A0A9DKK0_ARUDO</name>
<reference evidence="2" key="2">
    <citation type="journal article" date="2015" name="Data Brief">
        <title>Shoot transcriptome of the giant reed, Arundo donax.</title>
        <authorList>
            <person name="Barrero R.A."/>
            <person name="Guerrero F.D."/>
            <person name="Moolhuijzen P."/>
            <person name="Goolsby J.A."/>
            <person name="Tidwell J."/>
            <person name="Bellgard S.E."/>
            <person name="Bellgard M.I."/>
        </authorList>
    </citation>
    <scope>NUCLEOTIDE SEQUENCE</scope>
    <source>
        <tissue evidence="2">Shoot tissue taken approximately 20 cm above the soil surface</tissue>
    </source>
</reference>
<evidence type="ECO:0000256" key="1">
    <source>
        <dbReference type="SAM" id="MobiDB-lite"/>
    </source>
</evidence>
<feature type="region of interest" description="Disordered" evidence="1">
    <location>
        <begin position="88"/>
        <end position="114"/>
    </location>
</feature>
<proteinExistence type="predicted"/>
<reference evidence="2" key="1">
    <citation type="submission" date="2014-09" db="EMBL/GenBank/DDBJ databases">
        <authorList>
            <person name="Magalhaes I.L.F."/>
            <person name="Oliveira U."/>
            <person name="Santos F.R."/>
            <person name="Vidigal T.H.D.A."/>
            <person name="Brescovit A.D."/>
            <person name="Santos A.J."/>
        </authorList>
    </citation>
    <scope>NUCLEOTIDE SEQUENCE</scope>
    <source>
        <tissue evidence="2">Shoot tissue taken approximately 20 cm above the soil surface</tissue>
    </source>
</reference>
<evidence type="ECO:0000313" key="2">
    <source>
        <dbReference type="EMBL" id="JAD88346.1"/>
    </source>
</evidence>
<feature type="region of interest" description="Disordered" evidence="1">
    <location>
        <begin position="1"/>
        <end position="56"/>
    </location>
</feature>
<accession>A0A0A9DKK0</accession>
<organism evidence="2">
    <name type="scientific">Arundo donax</name>
    <name type="common">Giant reed</name>
    <name type="synonym">Donax arundinaceus</name>
    <dbReference type="NCBI Taxonomy" id="35708"/>
    <lineage>
        <taxon>Eukaryota</taxon>
        <taxon>Viridiplantae</taxon>
        <taxon>Streptophyta</taxon>
        <taxon>Embryophyta</taxon>
        <taxon>Tracheophyta</taxon>
        <taxon>Spermatophyta</taxon>
        <taxon>Magnoliopsida</taxon>
        <taxon>Liliopsida</taxon>
        <taxon>Poales</taxon>
        <taxon>Poaceae</taxon>
        <taxon>PACMAD clade</taxon>
        <taxon>Arundinoideae</taxon>
        <taxon>Arundineae</taxon>
        <taxon>Arundo</taxon>
    </lineage>
</organism>
<feature type="compositionally biased region" description="Low complexity" evidence="1">
    <location>
        <begin position="97"/>
        <end position="107"/>
    </location>
</feature>
<feature type="compositionally biased region" description="Polar residues" evidence="1">
    <location>
        <begin position="1"/>
        <end position="17"/>
    </location>
</feature>
<sequence>MDNQSPRNWHQSSTSSMEGKHELFVHSPRFATPTSLSASSAAPRPASSPASPSLLPFHDEALSLPCWGERWRRRLTVEKVPRLGLIRGRQRRRSRGRYACSSAGGRSHWSRSRS</sequence>
<protein>
    <submittedName>
        <fullName evidence="2">Uncharacterized protein</fullName>
    </submittedName>
</protein>
<feature type="compositionally biased region" description="Low complexity" evidence="1">
    <location>
        <begin position="31"/>
        <end position="56"/>
    </location>
</feature>
<dbReference type="EMBL" id="GBRH01209549">
    <property type="protein sequence ID" value="JAD88346.1"/>
    <property type="molecule type" value="Transcribed_RNA"/>
</dbReference>